<evidence type="ECO:0000256" key="1">
    <source>
        <dbReference type="SAM" id="SignalP"/>
    </source>
</evidence>
<sequence length="64" mass="6798">MVSNSAAVMPAWVAIINCSMPLVPLAANPLASPERADRKGSFVLHSGFRGAKALSLSMTNMPWK</sequence>
<evidence type="ECO:0000313" key="3">
    <source>
        <dbReference type="Proteomes" id="UP000254925"/>
    </source>
</evidence>
<dbReference type="Proteomes" id="UP000254925">
    <property type="component" value="Unassembled WGS sequence"/>
</dbReference>
<accession>A0A370HH08</accession>
<dbReference type="EMBL" id="QQBB01000007">
    <property type="protein sequence ID" value="RDI57180.1"/>
    <property type="molecule type" value="Genomic_DNA"/>
</dbReference>
<feature type="signal peptide" evidence="1">
    <location>
        <begin position="1"/>
        <end position="26"/>
    </location>
</feature>
<protein>
    <submittedName>
        <fullName evidence="2">Uncharacterized protein</fullName>
    </submittedName>
</protein>
<comment type="caution">
    <text evidence="2">The sequence shown here is derived from an EMBL/GenBank/DDBJ whole genome shotgun (WGS) entry which is preliminary data.</text>
</comment>
<reference evidence="2 3" key="1">
    <citation type="submission" date="2018-07" db="EMBL/GenBank/DDBJ databases">
        <title>Genomic Encyclopedia of Type Strains, Phase IV (KMG-IV): sequencing the most valuable type-strain genomes for metagenomic binning, comparative biology and taxonomic classification.</title>
        <authorList>
            <person name="Goeker M."/>
        </authorList>
    </citation>
    <scope>NUCLEOTIDE SEQUENCE [LARGE SCALE GENOMIC DNA]</scope>
    <source>
        <strain evidence="2 3">DSM 14364</strain>
    </source>
</reference>
<feature type="chain" id="PRO_5016646506" evidence="1">
    <location>
        <begin position="27"/>
        <end position="64"/>
    </location>
</feature>
<proteinExistence type="predicted"/>
<dbReference type="AlphaFoldDB" id="A0A370HH08"/>
<keyword evidence="3" id="KW-1185">Reference proteome</keyword>
<gene>
    <name evidence="2" type="ORF">DES45_10797</name>
</gene>
<organism evidence="2 3">
    <name type="scientific">Microvirga subterranea</name>
    <dbReference type="NCBI Taxonomy" id="186651"/>
    <lineage>
        <taxon>Bacteria</taxon>
        <taxon>Pseudomonadati</taxon>
        <taxon>Pseudomonadota</taxon>
        <taxon>Alphaproteobacteria</taxon>
        <taxon>Hyphomicrobiales</taxon>
        <taxon>Methylobacteriaceae</taxon>
        <taxon>Microvirga</taxon>
    </lineage>
</organism>
<evidence type="ECO:0000313" key="2">
    <source>
        <dbReference type="EMBL" id="RDI57180.1"/>
    </source>
</evidence>
<keyword evidence="1" id="KW-0732">Signal</keyword>
<name>A0A370HH08_9HYPH</name>